<evidence type="ECO:0000256" key="1">
    <source>
        <dbReference type="SAM" id="SignalP"/>
    </source>
</evidence>
<protein>
    <submittedName>
        <fullName evidence="2">(apollo) hypothetical protein</fullName>
    </submittedName>
</protein>
<name>A0A8S3WIJ2_PARAO</name>
<evidence type="ECO:0000313" key="3">
    <source>
        <dbReference type="Proteomes" id="UP000691718"/>
    </source>
</evidence>
<dbReference type="Pfam" id="PF06585">
    <property type="entry name" value="JHBP"/>
    <property type="match status" value="1"/>
</dbReference>
<reference evidence="2" key="1">
    <citation type="submission" date="2021-04" db="EMBL/GenBank/DDBJ databases">
        <authorList>
            <person name="Tunstrom K."/>
        </authorList>
    </citation>
    <scope>NUCLEOTIDE SEQUENCE</scope>
</reference>
<evidence type="ECO:0000313" key="2">
    <source>
        <dbReference type="EMBL" id="CAG4963269.1"/>
    </source>
</evidence>
<dbReference type="Proteomes" id="UP000691718">
    <property type="component" value="Unassembled WGS sequence"/>
</dbReference>
<dbReference type="InterPro" id="IPR010562">
    <property type="entry name" value="Haemolymph_juvenile_hormone-bd"/>
</dbReference>
<proteinExistence type="predicted"/>
<comment type="caution">
    <text evidence="2">The sequence shown here is derived from an EMBL/GenBank/DDBJ whole genome shotgun (WGS) entry which is preliminary data.</text>
</comment>
<dbReference type="OrthoDB" id="7193000at2759"/>
<keyword evidence="1" id="KW-0732">Signal</keyword>
<dbReference type="AlphaFoldDB" id="A0A8S3WIJ2"/>
<organism evidence="2 3">
    <name type="scientific">Parnassius apollo</name>
    <name type="common">Apollo butterfly</name>
    <name type="synonym">Papilio apollo</name>
    <dbReference type="NCBI Taxonomy" id="110799"/>
    <lineage>
        <taxon>Eukaryota</taxon>
        <taxon>Metazoa</taxon>
        <taxon>Ecdysozoa</taxon>
        <taxon>Arthropoda</taxon>
        <taxon>Hexapoda</taxon>
        <taxon>Insecta</taxon>
        <taxon>Pterygota</taxon>
        <taxon>Neoptera</taxon>
        <taxon>Endopterygota</taxon>
        <taxon>Lepidoptera</taxon>
        <taxon>Glossata</taxon>
        <taxon>Ditrysia</taxon>
        <taxon>Papilionoidea</taxon>
        <taxon>Papilionidae</taxon>
        <taxon>Parnassiinae</taxon>
        <taxon>Parnassini</taxon>
        <taxon>Parnassius</taxon>
        <taxon>Parnassius</taxon>
    </lineage>
</organism>
<sequence>MKAFLLLCCIGHASALFDELLNGAIIHFGPYDDLFKIGNLTKRYSPLSKDDLHASRNARHLLEAARNVFNVGFYTLPPLDPYKSSDLPPMVVDKHFTLLSGIIHLNHFEMTGAKRFNLNLLEIRNKNGRIDFGFTLPHLNVKVDVQTNLLFADYIPVNIKGKLSLTLSKISVLGAGQVYFKKLVSQLSALHSRVHIGDVAFQFIGSQIDINKMLRESSLAARFNPMSNILDTFKEQLNEYVANFVFEEINKMLAGAPSPSQSTARTIISSMSQENFQSH</sequence>
<dbReference type="EMBL" id="CAJQZP010000478">
    <property type="protein sequence ID" value="CAG4963269.1"/>
    <property type="molecule type" value="Genomic_DNA"/>
</dbReference>
<gene>
    <name evidence="2" type="ORF">PAPOLLO_LOCUS6935</name>
</gene>
<feature type="chain" id="PRO_5035837572" evidence="1">
    <location>
        <begin position="16"/>
        <end position="279"/>
    </location>
</feature>
<accession>A0A8S3WIJ2</accession>
<keyword evidence="3" id="KW-1185">Reference proteome</keyword>
<feature type="signal peptide" evidence="1">
    <location>
        <begin position="1"/>
        <end position="15"/>
    </location>
</feature>